<sequence length="99" mass="11463">MFDKGSCSYINIPRQPNETDCGVYVMKWMELIDPTVLANCCEAKKEYNIEKWAEKTDCGKENEKRVETIRQVKEMRNIKAAAVLWSSYIQVSSADLYSK</sequence>
<evidence type="ECO:0000256" key="2">
    <source>
        <dbReference type="ARBA" id="ARBA00022670"/>
    </source>
</evidence>
<dbReference type="EMBL" id="JASCZI010092478">
    <property type="protein sequence ID" value="MED6152408.1"/>
    <property type="molecule type" value="Genomic_DNA"/>
</dbReference>
<evidence type="ECO:0000259" key="4">
    <source>
        <dbReference type="Pfam" id="PF02902"/>
    </source>
</evidence>
<protein>
    <recommendedName>
        <fullName evidence="4">Ubiquitin-like protease family profile domain-containing protein</fullName>
    </recommendedName>
</protein>
<name>A0ABU6TWL4_9FABA</name>
<dbReference type="InterPro" id="IPR003653">
    <property type="entry name" value="Peptidase_C48_C"/>
</dbReference>
<feature type="domain" description="Ubiquitin-like protease family profile" evidence="4">
    <location>
        <begin position="11"/>
        <end position="32"/>
    </location>
</feature>
<organism evidence="5 6">
    <name type="scientific">Stylosanthes scabra</name>
    <dbReference type="NCBI Taxonomy" id="79078"/>
    <lineage>
        <taxon>Eukaryota</taxon>
        <taxon>Viridiplantae</taxon>
        <taxon>Streptophyta</taxon>
        <taxon>Embryophyta</taxon>
        <taxon>Tracheophyta</taxon>
        <taxon>Spermatophyta</taxon>
        <taxon>Magnoliopsida</taxon>
        <taxon>eudicotyledons</taxon>
        <taxon>Gunneridae</taxon>
        <taxon>Pentapetalae</taxon>
        <taxon>rosids</taxon>
        <taxon>fabids</taxon>
        <taxon>Fabales</taxon>
        <taxon>Fabaceae</taxon>
        <taxon>Papilionoideae</taxon>
        <taxon>50 kb inversion clade</taxon>
        <taxon>dalbergioids sensu lato</taxon>
        <taxon>Dalbergieae</taxon>
        <taxon>Pterocarpus clade</taxon>
        <taxon>Stylosanthes</taxon>
    </lineage>
</organism>
<evidence type="ECO:0000256" key="1">
    <source>
        <dbReference type="ARBA" id="ARBA00005234"/>
    </source>
</evidence>
<evidence type="ECO:0000256" key="3">
    <source>
        <dbReference type="ARBA" id="ARBA00022801"/>
    </source>
</evidence>
<dbReference type="SUPFAM" id="SSF54001">
    <property type="entry name" value="Cysteine proteinases"/>
    <property type="match status" value="1"/>
</dbReference>
<comment type="similarity">
    <text evidence="1">Belongs to the peptidase C48 family.</text>
</comment>
<dbReference type="Proteomes" id="UP001341840">
    <property type="component" value="Unassembled WGS sequence"/>
</dbReference>
<evidence type="ECO:0000313" key="6">
    <source>
        <dbReference type="Proteomes" id="UP001341840"/>
    </source>
</evidence>
<dbReference type="Gene3D" id="1.10.418.20">
    <property type="match status" value="1"/>
</dbReference>
<accession>A0ABU6TWL4</accession>
<evidence type="ECO:0000313" key="5">
    <source>
        <dbReference type="EMBL" id="MED6152408.1"/>
    </source>
</evidence>
<gene>
    <name evidence="5" type="ORF">PIB30_091820</name>
</gene>
<dbReference type="InterPro" id="IPR038765">
    <property type="entry name" value="Papain-like_cys_pep_sf"/>
</dbReference>
<keyword evidence="3" id="KW-0378">Hydrolase</keyword>
<keyword evidence="2" id="KW-0645">Protease</keyword>
<keyword evidence="6" id="KW-1185">Reference proteome</keyword>
<dbReference type="Pfam" id="PF02902">
    <property type="entry name" value="Peptidase_C48"/>
    <property type="match status" value="1"/>
</dbReference>
<comment type="caution">
    <text evidence="5">The sequence shown here is derived from an EMBL/GenBank/DDBJ whole genome shotgun (WGS) entry which is preliminary data.</text>
</comment>
<reference evidence="5 6" key="1">
    <citation type="journal article" date="2023" name="Plants (Basel)">
        <title>Bridging the Gap: Combining Genomics and Transcriptomics Approaches to Understand Stylosanthes scabra, an Orphan Legume from the Brazilian Caatinga.</title>
        <authorList>
            <person name="Ferreira-Neto J.R.C."/>
            <person name="da Silva M.D."/>
            <person name="Binneck E."/>
            <person name="de Melo N.F."/>
            <person name="da Silva R.H."/>
            <person name="de Melo A.L.T.M."/>
            <person name="Pandolfi V."/>
            <person name="Bustamante F.O."/>
            <person name="Brasileiro-Vidal A.C."/>
            <person name="Benko-Iseppon A.M."/>
        </authorList>
    </citation>
    <scope>NUCLEOTIDE SEQUENCE [LARGE SCALE GENOMIC DNA]</scope>
    <source>
        <tissue evidence="5">Leaves</tissue>
    </source>
</reference>
<proteinExistence type="inferred from homology"/>